<dbReference type="PANTHER" id="PTHR11530:SF11">
    <property type="entry name" value="D-ASPARTATE OXIDASE"/>
    <property type="match status" value="1"/>
</dbReference>
<dbReference type="InParanoid" id="K0KEP0"/>
<name>K0KEP0_WICCF</name>
<feature type="binding site" evidence="6">
    <location>
        <position position="182"/>
    </location>
    <ligand>
        <name>FAD</name>
        <dbReference type="ChEBI" id="CHEBI:57692"/>
    </ligand>
</feature>
<organism evidence="8 9">
    <name type="scientific">Wickerhamomyces ciferrii (strain ATCC 14091 / BCRC 22168 / CBS 111 / JCM 3599 / NBRC 0793 / NRRL Y-1031 F-60-10)</name>
    <name type="common">Yeast</name>
    <name type="synonym">Pichia ciferrii</name>
    <dbReference type="NCBI Taxonomy" id="1206466"/>
    <lineage>
        <taxon>Eukaryota</taxon>
        <taxon>Fungi</taxon>
        <taxon>Dikarya</taxon>
        <taxon>Ascomycota</taxon>
        <taxon>Saccharomycotina</taxon>
        <taxon>Saccharomycetes</taxon>
        <taxon>Phaffomycetales</taxon>
        <taxon>Wickerhamomycetaceae</taxon>
        <taxon>Wickerhamomyces</taxon>
    </lineage>
</organism>
<evidence type="ECO:0000256" key="1">
    <source>
        <dbReference type="ARBA" id="ARBA00001974"/>
    </source>
</evidence>
<proteinExistence type="inferred from homology"/>
<evidence type="ECO:0000259" key="7">
    <source>
        <dbReference type="Pfam" id="PF01266"/>
    </source>
</evidence>
<keyword evidence="4 6" id="KW-0274">FAD</keyword>
<evidence type="ECO:0000256" key="3">
    <source>
        <dbReference type="ARBA" id="ARBA00022630"/>
    </source>
</evidence>
<evidence type="ECO:0000313" key="9">
    <source>
        <dbReference type="Proteomes" id="UP000009328"/>
    </source>
</evidence>
<keyword evidence="9" id="KW-1185">Reference proteome</keyword>
<evidence type="ECO:0000256" key="2">
    <source>
        <dbReference type="ARBA" id="ARBA00006730"/>
    </source>
</evidence>
<dbReference type="GO" id="GO:0019478">
    <property type="term" value="P:D-amino acid catabolic process"/>
    <property type="evidence" value="ECO:0007669"/>
    <property type="project" value="TreeGrafter"/>
</dbReference>
<evidence type="ECO:0000256" key="6">
    <source>
        <dbReference type="PIRSR" id="PIRSR000189-1"/>
    </source>
</evidence>
<accession>K0KEP0</accession>
<evidence type="ECO:0000256" key="4">
    <source>
        <dbReference type="ARBA" id="ARBA00022827"/>
    </source>
</evidence>
<dbReference type="InterPro" id="IPR006181">
    <property type="entry name" value="D-amino_acid_oxidase_CS"/>
</dbReference>
<dbReference type="Gene3D" id="3.30.9.10">
    <property type="entry name" value="D-Amino Acid Oxidase, subunit A, domain 2"/>
    <property type="match status" value="1"/>
</dbReference>
<dbReference type="Gene3D" id="3.40.50.720">
    <property type="entry name" value="NAD(P)-binding Rossmann-like Domain"/>
    <property type="match status" value="1"/>
</dbReference>
<comment type="similarity">
    <text evidence="2">Belongs to the DAMOX/DASOX family.</text>
</comment>
<dbReference type="Proteomes" id="UP000009328">
    <property type="component" value="Unassembled WGS sequence"/>
</dbReference>
<evidence type="ECO:0000313" key="8">
    <source>
        <dbReference type="EMBL" id="CCH41391.1"/>
    </source>
</evidence>
<dbReference type="AlphaFoldDB" id="K0KEP0"/>
<comment type="cofactor">
    <cofactor evidence="1 6">
        <name>FAD</name>
        <dbReference type="ChEBI" id="CHEBI:57692"/>
    </cofactor>
</comment>
<dbReference type="InterPro" id="IPR006076">
    <property type="entry name" value="FAD-dep_OxRdtase"/>
</dbReference>
<comment type="caution">
    <text evidence="8">The sequence shown here is derived from an EMBL/GenBank/DDBJ whole genome shotgun (WGS) entry which is preliminary data.</text>
</comment>
<dbReference type="GO" id="GO:0071949">
    <property type="term" value="F:FAD binding"/>
    <property type="evidence" value="ECO:0007669"/>
    <property type="project" value="InterPro"/>
</dbReference>
<keyword evidence="3" id="KW-0285">Flavoprotein</keyword>
<feature type="binding site" evidence="6">
    <location>
        <position position="226"/>
    </location>
    <ligand>
        <name>D-dopa</name>
        <dbReference type="ChEBI" id="CHEBI:149689"/>
    </ligand>
</feature>
<dbReference type="HOGENOM" id="CLU_034311_1_0_1"/>
<feature type="domain" description="FAD dependent oxidoreductase" evidence="7">
    <location>
        <begin position="3"/>
        <end position="324"/>
    </location>
</feature>
<dbReference type="Pfam" id="PF01266">
    <property type="entry name" value="DAO"/>
    <property type="match status" value="1"/>
</dbReference>
<dbReference type="eggNOG" id="KOG3923">
    <property type="taxonomic scope" value="Eukaryota"/>
</dbReference>
<feature type="binding site" evidence="6">
    <location>
        <position position="285"/>
    </location>
    <ligand>
        <name>D-dopa</name>
        <dbReference type="ChEBI" id="CHEBI:149689"/>
    </ligand>
</feature>
<dbReference type="SUPFAM" id="SSF54373">
    <property type="entry name" value="FAD-linked reductases, C-terminal domain"/>
    <property type="match status" value="1"/>
</dbReference>
<evidence type="ECO:0000256" key="5">
    <source>
        <dbReference type="ARBA" id="ARBA00023002"/>
    </source>
</evidence>
<dbReference type="GO" id="GO:0005737">
    <property type="term" value="C:cytoplasm"/>
    <property type="evidence" value="ECO:0007669"/>
    <property type="project" value="TreeGrafter"/>
</dbReference>
<dbReference type="SUPFAM" id="SSF51971">
    <property type="entry name" value="Nucleotide-binding domain"/>
    <property type="match status" value="1"/>
</dbReference>
<dbReference type="GO" id="GO:0003884">
    <property type="term" value="F:D-amino-acid oxidase activity"/>
    <property type="evidence" value="ECO:0007669"/>
    <property type="project" value="UniProtKB-EC"/>
</dbReference>
<protein>
    <submittedName>
        <fullName evidence="8">D-amino-acid oxidase</fullName>
        <ecNumber evidence="8">1.4.3.3</ecNumber>
    </submittedName>
</protein>
<gene>
    <name evidence="8" type="ORF">BN7_932</name>
</gene>
<dbReference type="InterPro" id="IPR023209">
    <property type="entry name" value="DAO"/>
</dbReference>
<reference evidence="8 9" key="1">
    <citation type="journal article" date="2012" name="Eukaryot. Cell">
        <title>Draft genome sequence of Wickerhamomyces ciferrii NRRL Y-1031 F-60-10.</title>
        <authorList>
            <person name="Schneider J."/>
            <person name="Andrea H."/>
            <person name="Blom J."/>
            <person name="Jaenicke S."/>
            <person name="Ruckert C."/>
            <person name="Schorsch C."/>
            <person name="Szczepanowski R."/>
            <person name="Farwick M."/>
            <person name="Goesmann A."/>
            <person name="Puhler A."/>
            <person name="Schaffer S."/>
            <person name="Tauch A."/>
            <person name="Kohler T."/>
            <person name="Brinkrolf K."/>
        </authorList>
    </citation>
    <scope>NUCLEOTIDE SEQUENCE [LARGE SCALE GENOMIC DNA]</scope>
    <source>
        <strain evidence="9">ATCC 14091 / BCRC 22168 / CBS 111 / JCM 3599 / NBRC 0793 / NRRL Y-1031 F-60-10</strain>
    </source>
</reference>
<dbReference type="PROSITE" id="PS00677">
    <property type="entry name" value="DAO"/>
    <property type="match status" value="1"/>
</dbReference>
<feature type="binding site" evidence="6">
    <location>
        <begin position="47"/>
        <end position="48"/>
    </location>
    <ligand>
        <name>FAD</name>
        <dbReference type="ChEBI" id="CHEBI:57692"/>
    </ligand>
</feature>
<dbReference type="PANTHER" id="PTHR11530">
    <property type="entry name" value="D-AMINO ACID OXIDASE"/>
    <property type="match status" value="1"/>
</dbReference>
<dbReference type="STRING" id="1206466.K0KEP0"/>
<dbReference type="EMBL" id="CAIF01000020">
    <property type="protein sequence ID" value="CCH41391.1"/>
    <property type="molecule type" value="Genomic_DNA"/>
</dbReference>
<dbReference type="EC" id="1.4.3.3" evidence="8"/>
<dbReference type="PIRSF" id="PIRSF000189">
    <property type="entry name" value="D-aa_oxidase"/>
    <property type="match status" value="1"/>
</dbReference>
<sequence length="337" mass="37601">MPKIVVLGAGIIGLYTTFELVYTLGIDAKEITIIAEYFPGDQSINYTSPWAGGNFSCITSDDSETLESDRFTYSNLNRIYKVLGSGKGLAMMKSTELFDRHPSAAKLDSLKSYLIDFEPLESLPNGVEYGFNFKAWNFNCPLFLSNLLDHFIKLGVKTINKRLTHISEAYYTNSIKTVFNCTGLGSLKLGGVDDSKVYPTRGQVVVIRAPHIKQSKMRWGEDYANYVIPRPDSEEVVLGGFLQKGNWTGDTLKIETDDILQRMGKHMPEIFEKPLDIIRVAAGLRPSRHGGVRIDLEKRDNGQTLIHNYGASGYGYQSGLGMASKAVKLFESQRIKL</sequence>
<feature type="binding site" evidence="6">
    <location>
        <position position="313"/>
    </location>
    <ligand>
        <name>D-serine</name>
        <dbReference type="ChEBI" id="CHEBI:35247"/>
    </ligand>
</feature>
<keyword evidence="5 8" id="KW-0560">Oxidoreductase</keyword>